<dbReference type="OrthoDB" id="9796770at2"/>
<evidence type="ECO:0000313" key="3">
    <source>
        <dbReference type="EMBL" id="SEQ64430.1"/>
    </source>
</evidence>
<dbReference type="PANTHER" id="PTHR43798:SF31">
    <property type="entry name" value="AB HYDROLASE SUPERFAMILY PROTEIN YCLE"/>
    <property type="match status" value="1"/>
</dbReference>
<dbReference type="PRINTS" id="PR00793">
    <property type="entry name" value="PROAMNOPTASE"/>
</dbReference>
<sequence length="319" mass="35423">MNLKDLNETIYLRHRQADMPAHVHGNASEKVFLIYLHGGPGGLGLEARINTLITEVEKNNAVVYFDQRGSGNAQGNYSEDDVSIDLMAEDVLALVKVLRARYGDDLKFFLMGASWGGTLGPATLLKNQDAFLGWIDVAGAHSPKDLYHEYQIILPEKANEQIALGNSIPHWEGVLELVRNVGPDYSEEDFSKLNPKAHESEKVLAQDMVIVSPQIIGEDGAERSFAVRNNGEIGILLTQMGLWSDLSFTDRLSEIIIPSLVLWGAHDLVVPTRFAQEAYNHLGSTHKEIFVFERSGHSPLESEPGLFAEKVIGFINEYR</sequence>
<dbReference type="RefSeq" id="WP_090169049.1">
    <property type="nucleotide sequence ID" value="NZ_FOFB01000013.1"/>
</dbReference>
<dbReference type="GO" id="GO:0016020">
    <property type="term" value="C:membrane"/>
    <property type="evidence" value="ECO:0007669"/>
    <property type="project" value="TreeGrafter"/>
</dbReference>
<protein>
    <submittedName>
        <fullName evidence="3">Pimeloyl-ACP methyl ester carboxylesterase</fullName>
    </submittedName>
</protein>
<evidence type="ECO:0000259" key="2">
    <source>
        <dbReference type="Pfam" id="PF12146"/>
    </source>
</evidence>
<dbReference type="Gene3D" id="3.40.50.1820">
    <property type="entry name" value="alpha/beta hydrolase"/>
    <property type="match status" value="1"/>
</dbReference>
<name>A0A1H9HQ19_9BACT</name>
<reference evidence="4" key="1">
    <citation type="submission" date="2016-10" db="EMBL/GenBank/DDBJ databases">
        <authorList>
            <person name="Varghese N."/>
            <person name="Submissions S."/>
        </authorList>
    </citation>
    <scope>NUCLEOTIDE SEQUENCE [LARGE SCALE GENOMIC DNA]</scope>
    <source>
        <strain evidence="4">DSM 24740</strain>
    </source>
</reference>
<dbReference type="PANTHER" id="PTHR43798">
    <property type="entry name" value="MONOACYLGLYCEROL LIPASE"/>
    <property type="match status" value="1"/>
</dbReference>
<accession>A0A1H9HQ19</accession>
<keyword evidence="4" id="KW-1185">Reference proteome</keyword>
<dbReference type="GO" id="GO:0008233">
    <property type="term" value="F:peptidase activity"/>
    <property type="evidence" value="ECO:0007669"/>
    <property type="project" value="InterPro"/>
</dbReference>
<dbReference type="GO" id="GO:0006508">
    <property type="term" value="P:proteolysis"/>
    <property type="evidence" value="ECO:0007669"/>
    <property type="project" value="InterPro"/>
</dbReference>
<dbReference type="EMBL" id="FOFB01000013">
    <property type="protein sequence ID" value="SEQ64430.1"/>
    <property type="molecule type" value="Genomic_DNA"/>
</dbReference>
<dbReference type="InParanoid" id="A0A1H9HQ19"/>
<keyword evidence="1" id="KW-0378">Hydrolase</keyword>
<dbReference type="AlphaFoldDB" id="A0A1H9HQ19"/>
<dbReference type="InterPro" id="IPR050266">
    <property type="entry name" value="AB_hydrolase_sf"/>
</dbReference>
<feature type="domain" description="Serine aminopeptidase S33" evidence="2">
    <location>
        <begin position="58"/>
        <end position="153"/>
    </location>
</feature>
<dbReference type="Proteomes" id="UP000199021">
    <property type="component" value="Unassembled WGS sequence"/>
</dbReference>
<dbReference type="Pfam" id="PF12146">
    <property type="entry name" value="Hydrolase_4"/>
    <property type="match status" value="1"/>
</dbReference>
<evidence type="ECO:0000313" key="4">
    <source>
        <dbReference type="Proteomes" id="UP000199021"/>
    </source>
</evidence>
<evidence type="ECO:0000256" key="1">
    <source>
        <dbReference type="ARBA" id="ARBA00022801"/>
    </source>
</evidence>
<dbReference type="STRING" id="478744.SAMN05444359_11347"/>
<dbReference type="InterPro" id="IPR022742">
    <property type="entry name" value="Hydrolase_4"/>
</dbReference>
<gene>
    <name evidence="3" type="ORF">SAMN05444359_11347</name>
</gene>
<proteinExistence type="predicted"/>
<dbReference type="InterPro" id="IPR002410">
    <property type="entry name" value="Peptidase_S33"/>
</dbReference>
<dbReference type="SUPFAM" id="SSF53474">
    <property type="entry name" value="alpha/beta-Hydrolases"/>
    <property type="match status" value="1"/>
</dbReference>
<organism evidence="3 4">
    <name type="scientific">Neolewinella agarilytica</name>
    <dbReference type="NCBI Taxonomy" id="478744"/>
    <lineage>
        <taxon>Bacteria</taxon>
        <taxon>Pseudomonadati</taxon>
        <taxon>Bacteroidota</taxon>
        <taxon>Saprospiria</taxon>
        <taxon>Saprospirales</taxon>
        <taxon>Lewinellaceae</taxon>
        <taxon>Neolewinella</taxon>
    </lineage>
</organism>
<dbReference type="FunCoup" id="A0A1H9HQ19">
    <property type="interactions" value="98"/>
</dbReference>
<dbReference type="InterPro" id="IPR029058">
    <property type="entry name" value="AB_hydrolase_fold"/>
</dbReference>